<feature type="region of interest" description="Disordered" evidence="8">
    <location>
        <begin position="1"/>
        <end position="83"/>
    </location>
</feature>
<dbReference type="EMBL" id="JBHFQA010000015">
    <property type="protein sequence ID" value="KAL2086015.1"/>
    <property type="molecule type" value="Genomic_DNA"/>
</dbReference>
<keyword evidence="7 9" id="KW-0472">Membrane</keyword>
<evidence type="ECO:0000256" key="3">
    <source>
        <dbReference type="ARBA" id="ARBA00004630"/>
    </source>
</evidence>
<organism evidence="11 12">
    <name type="scientific">Coilia grayii</name>
    <name type="common">Gray's grenadier anchovy</name>
    <dbReference type="NCBI Taxonomy" id="363190"/>
    <lineage>
        <taxon>Eukaryota</taxon>
        <taxon>Metazoa</taxon>
        <taxon>Chordata</taxon>
        <taxon>Craniata</taxon>
        <taxon>Vertebrata</taxon>
        <taxon>Euteleostomi</taxon>
        <taxon>Actinopterygii</taxon>
        <taxon>Neopterygii</taxon>
        <taxon>Teleostei</taxon>
        <taxon>Clupei</taxon>
        <taxon>Clupeiformes</taxon>
        <taxon>Clupeoidei</taxon>
        <taxon>Engraulidae</taxon>
        <taxon>Coilinae</taxon>
        <taxon>Coilia</taxon>
    </lineage>
</organism>
<comment type="subcellular location">
    <subcellularLocation>
        <location evidence="1">Endosome membrane</location>
        <topology evidence="1">Peripheral membrane protein</topology>
        <orientation evidence="1">Cytoplasmic side</orientation>
    </subcellularLocation>
    <subcellularLocation>
        <location evidence="2">Late endosome membrane</location>
    </subcellularLocation>
    <subcellularLocation>
        <location evidence="3">Lysosome membrane</location>
        <topology evidence="3">Peripheral membrane protein</topology>
        <orientation evidence="3">Cytoplasmic side</orientation>
    </subcellularLocation>
</comment>
<dbReference type="InterPro" id="IPR037519">
    <property type="entry name" value="LITAF_fam"/>
</dbReference>
<dbReference type="PANTHER" id="PTHR23292">
    <property type="entry name" value="LIPOPOLYSACCHARIDE-INDUCED TUMOR NECROSIS FACTOR-ALPHA FACTOR"/>
    <property type="match status" value="1"/>
</dbReference>
<dbReference type="GO" id="GO:0005765">
    <property type="term" value="C:lysosomal membrane"/>
    <property type="evidence" value="ECO:0007669"/>
    <property type="project" value="UniProtKB-SubCell"/>
</dbReference>
<comment type="caution">
    <text evidence="11">The sequence shown here is derived from an EMBL/GenBank/DDBJ whole genome shotgun (WGS) entry which is preliminary data.</text>
</comment>
<protein>
    <recommendedName>
        <fullName evidence="10">LITAF domain-containing protein</fullName>
    </recommendedName>
</protein>
<feature type="compositionally biased region" description="Basic and acidic residues" evidence="8">
    <location>
        <begin position="1"/>
        <end position="12"/>
    </location>
</feature>
<evidence type="ECO:0000256" key="6">
    <source>
        <dbReference type="ARBA" id="ARBA00022833"/>
    </source>
</evidence>
<evidence type="ECO:0000259" key="10">
    <source>
        <dbReference type="PROSITE" id="PS51837"/>
    </source>
</evidence>
<keyword evidence="9" id="KW-1133">Transmembrane helix</keyword>
<comment type="similarity">
    <text evidence="4">Belongs to the CDIP1/LITAF family.</text>
</comment>
<dbReference type="AlphaFoldDB" id="A0ABD1JFT0"/>
<feature type="transmembrane region" description="Helical" evidence="9">
    <location>
        <begin position="150"/>
        <end position="168"/>
    </location>
</feature>
<accession>A0ABD1JFT0</accession>
<keyword evidence="9" id="KW-0812">Transmembrane</keyword>
<proteinExistence type="inferred from homology"/>
<evidence type="ECO:0000256" key="4">
    <source>
        <dbReference type="ARBA" id="ARBA00005975"/>
    </source>
</evidence>
<evidence type="ECO:0000256" key="9">
    <source>
        <dbReference type="SAM" id="Phobius"/>
    </source>
</evidence>
<evidence type="ECO:0000313" key="12">
    <source>
        <dbReference type="Proteomes" id="UP001591681"/>
    </source>
</evidence>
<reference evidence="11 12" key="1">
    <citation type="submission" date="2024-09" db="EMBL/GenBank/DDBJ databases">
        <title>A chromosome-level genome assembly of Gray's grenadier anchovy, Coilia grayii.</title>
        <authorList>
            <person name="Fu Z."/>
        </authorList>
    </citation>
    <scope>NUCLEOTIDE SEQUENCE [LARGE SCALE GENOMIC DNA]</scope>
    <source>
        <strain evidence="11">G4</strain>
        <tissue evidence="11">Muscle</tissue>
    </source>
</reference>
<dbReference type="PROSITE" id="PS51837">
    <property type="entry name" value="LITAF"/>
    <property type="match status" value="1"/>
</dbReference>
<dbReference type="GO" id="GO:0031902">
    <property type="term" value="C:late endosome membrane"/>
    <property type="evidence" value="ECO:0007669"/>
    <property type="project" value="UniProtKB-SubCell"/>
</dbReference>
<feature type="domain" description="LITAF" evidence="10">
    <location>
        <begin position="119"/>
        <end position="169"/>
    </location>
</feature>
<evidence type="ECO:0000256" key="7">
    <source>
        <dbReference type="ARBA" id="ARBA00023136"/>
    </source>
</evidence>
<evidence type="ECO:0000256" key="1">
    <source>
        <dbReference type="ARBA" id="ARBA00004125"/>
    </source>
</evidence>
<evidence type="ECO:0000313" key="11">
    <source>
        <dbReference type="EMBL" id="KAL2086015.1"/>
    </source>
</evidence>
<keyword evidence="5" id="KW-0479">Metal-binding</keyword>
<name>A0ABD1JFT0_9TELE</name>
<dbReference type="Proteomes" id="UP001591681">
    <property type="component" value="Unassembled WGS sequence"/>
</dbReference>
<dbReference type="GO" id="GO:0046872">
    <property type="term" value="F:metal ion binding"/>
    <property type="evidence" value="ECO:0007669"/>
    <property type="project" value="UniProtKB-KW"/>
</dbReference>
<gene>
    <name evidence="11" type="ORF">ACEWY4_017074</name>
</gene>
<evidence type="ECO:0000256" key="2">
    <source>
        <dbReference type="ARBA" id="ARBA00004414"/>
    </source>
</evidence>
<evidence type="ECO:0000256" key="8">
    <source>
        <dbReference type="SAM" id="MobiDB-lite"/>
    </source>
</evidence>
<dbReference type="Pfam" id="PF10601">
    <property type="entry name" value="zf-LITAF-like"/>
    <property type="match status" value="1"/>
</dbReference>
<keyword evidence="12" id="KW-1185">Reference proteome</keyword>
<evidence type="ECO:0000256" key="5">
    <source>
        <dbReference type="ARBA" id="ARBA00022723"/>
    </source>
</evidence>
<keyword evidence="6" id="KW-0862">Zinc</keyword>
<feature type="compositionally biased region" description="Pro residues" evidence="8">
    <location>
        <begin position="70"/>
        <end position="83"/>
    </location>
</feature>
<sequence>MGDPEQTKDITHMKAGGSSVSPGQEMVLSNQPQPPPPYPEQASPPSMPQVVQGGPTVFPGQAVTLSNQQPSPPPYLAQAPPPSLAVQPAQPYAQPQVVMTTQGNVIQMAPQPVQVAAQQPTQVIICAGDLGDVPTTTMCRNCGQRVQTRVVYHSGAFTWLICGLCILFG</sequence>
<dbReference type="PANTHER" id="PTHR23292:SF6">
    <property type="entry name" value="FI16602P1-RELATED"/>
    <property type="match status" value="1"/>
</dbReference>
<dbReference type="InterPro" id="IPR006629">
    <property type="entry name" value="LITAF"/>
</dbReference>